<dbReference type="OrthoDB" id="9802772at2"/>
<dbReference type="FunFam" id="3.40.50.300:FF:000016">
    <property type="entry name" value="Oligopeptide ABC transporter ATP-binding component"/>
    <property type="match status" value="1"/>
</dbReference>
<dbReference type="eggNOG" id="COG0444">
    <property type="taxonomic scope" value="Bacteria"/>
</dbReference>
<organism evidence="9 10">
    <name type="scientific">Verminephrobacter eiseniae (strain EF01-2)</name>
    <dbReference type="NCBI Taxonomy" id="391735"/>
    <lineage>
        <taxon>Bacteria</taxon>
        <taxon>Pseudomonadati</taxon>
        <taxon>Pseudomonadota</taxon>
        <taxon>Betaproteobacteria</taxon>
        <taxon>Burkholderiales</taxon>
        <taxon>Comamonadaceae</taxon>
        <taxon>Verminephrobacter</taxon>
    </lineage>
</organism>
<comment type="subcellular location">
    <subcellularLocation>
        <location evidence="1">Cell inner membrane</location>
        <topology evidence="1">Peripheral membrane protein</topology>
    </subcellularLocation>
</comment>
<dbReference type="InterPro" id="IPR017871">
    <property type="entry name" value="ABC_transporter-like_CS"/>
</dbReference>
<dbReference type="InterPro" id="IPR013563">
    <property type="entry name" value="Oligopep_ABC_C"/>
</dbReference>
<proteinExistence type="inferred from homology"/>
<dbReference type="PANTHER" id="PTHR43297:SF2">
    <property type="entry name" value="DIPEPTIDE TRANSPORT ATP-BINDING PROTEIN DPPD"/>
    <property type="match status" value="1"/>
</dbReference>
<dbReference type="SUPFAM" id="SSF52540">
    <property type="entry name" value="P-loop containing nucleoside triphosphate hydrolases"/>
    <property type="match status" value="1"/>
</dbReference>
<keyword evidence="10" id="KW-1185">Reference proteome</keyword>
<dbReference type="GO" id="GO:0016887">
    <property type="term" value="F:ATP hydrolysis activity"/>
    <property type="evidence" value="ECO:0007669"/>
    <property type="project" value="InterPro"/>
</dbReference>
<dbReference type="GeneID" id="76458874"/>
<dbReference type="KEGG" id="vei:Veis_0114"/>
<keyword evidence="5" id="KW-0547">Nucleotide-binding</keyword>
<gene>
    <name evidence="9" type="ordered locus">Veis_0114</name>
</gene>
<dbReference type="Pfam" id="PF08352">
    <property type="entry name" value="oligo_HPY"/>
    <property type="match status" value="1"/>
</dbReference>
<dbReference type="AlphaFoldDB" id="A1WE50"/>
<reference evidence="10" key="1">
    <citation type="submission" date="2006-12" db="EMBL/GenBank/DDBJ databases">
        <title>Complete sequence of chromosome 1 of Verminephrobacter eiseniae EF01-2.</title>
        <authorList>
            <person name="Copeland A."/>
            <person name="Lucas S."/>
            <person name="Lapidus A."/>
            <person name="Barry K."/>
            <person name="Detter J.C."/>
            <person name="Glavina del Rio T."/>
            <person name="Dalin E."/>
            <person name="Tice H."/>
            <person name="Pitluck S."/>
            <person name="Chertkov O."/>
            <person name="Brettin T."/>
            <person name="Bruce D."/>
            <person name="Han C."/>
            <person name="Tapia R."/>
            <person name="Gilna P."/>
            <person name="Schmutz J."/>
            <person name="Larimer F."/>
            <person name="Land M."/>
            <person name="Hauser L."/>
            <person name="Kyrpides N."/>
            <person name="Kim E."/>
            <person name="Stahl D."/>
            <person name="Richardson P."/>
        </authorList>
    </citation>
    <scope>NUCLEOTIDE SEQUENCE [LARGE SCALE GENOMIC DNA]</scope>
    <source>
        <strain evidence="10">EF01-2</strain>
    </source>
</reference>
<feature type="domain" description="ABC transporter" evidence="8">
    <location>
        <begin position="15"/>
        <end position="264"/>
    </location>
</feature>
<dbReference type="GO" id="GO:0015833">
    <property type="term" value="P:peptide transport"/>
    <property type="evidence" value="ECO:0007669"/>
    <property type="project" value="InterPro"/>
</dbReference>
<dbReference type="PANTHER" id="PTHR43297">
    <property type="entry name" value="OLIGOPEPTIDE TRANSPORT ATP-BINDING PROTEIN APPD"/>
    <property type="match status" value="1"/>
</dbReference>
<evidence type="ECO:0000256" key="3">
    <source>
        <dbReference type="ARBA" id="ARBA00022448"/>
    </source>
</evidence>
<dbReference type="GO" id="GO:0005524">
    <property type="term" value="F:ATP binding"/>
    <property type="evidence" value="ECO:0007669"/>
    <property type="project" value="UniProtKB-KW"/>
</dbReference>
<dbReference type="InterPro" id="IPR003593">
    <property type="entry name" value="AAA+_ATPase"/>
</dbReference>
<dbReference type="InterPro" id="IPR050388">
    <property type="entry name" value="ABC_Ni/Peptide_Import"/>
</dbReference>
<dbReference type="EMBL" id="CP000542">
    <property type="protein sequence ID" value="ABM55907.1"/>
    <property type="molecule type" value="Genomic_DNA"/>
</dbReference>
<keyword evidence="4" id="KW-1003">Cell membrane</keyword>
<name>A1WE50_VEREI</name>
<dbReference type="Pfam" id="PF00005">
    <property type="entry name" value="ABC_tran"/>
    <property type="match status" value="1"/>
</dbReference>
<keyword evidence="6" id="KW-0067">ATP-binding</keyword>
<accession>A1WE50</accession>
<evidence type="ECO:0000313" key="9">
    <source>
        <dbReference type="EMBL" id="ABM55907.1"/>
    </source>
</evidence>
<dbReference type="GO" id="GO:0005886">
    <property type="term" value="C:plasma membrane"/>
    <property type="evidence" value="ECO:0007669"/>
    <property type="project" value="UniProtKB-SubCell"/>
</dbReference>
<dbReference type="SMART" id="SM00382">
    <property type="entry name" value="AAA"/>
    <property type="match status" value="1"/>
</dbReference>
<keyword evidence="3" id="KW-0813">Transport</keyword>
<evidence type="ECO:0000256" key="5">
    <source>
        <dbReference type="ARBA" id="ARBA00022741"/>
    </source>
</evidence>
<evidence type="ECO:0000256" key="4">
    <source>
        <dbReference type="ARBA" id="ARBA00022475"/>
    </source>
</evidence>
<evidence type="ECO:0000256" key="2">
    <source>
        <dbReference type="ARBA" id="ARBA00005417"/>
    </source>
</evidence>
<dbReference type="InterPro" id="IPR003439">
    <property type="entry name" value="ABC_transporter-like_ATP-bd"/>
</dbReference>
<dbReference type="CDD" id="cd03257">
    <property type="entry name" value="ABC_NikE_OppD_transporters"/>
    <property type="match status" value="1"/>
</dbReference>
<protein>
    <submittedName>
        <fullName evidence="9">Oligopeptide/dipeptide ABC transporter, ATPase subunit</fullName>
    </submittedName>
</protein>
<dbReference type="HOGENOM" id="CLU_000604_1_23_4"/>
<evidence type="ECO:0000256" key="1">
    <source>
        <dbReference type="ARBA" id="ARBA00004417"/>
    </source>
</evidence>
<evidence type="ECO:0000256" key="6">
    <source>
        <dbReference type="ARBA" id="ARBA00022840"/>
    </source>
</evidence>
<evidence type="ECO:0000256" key="7">
    <source>
        <dbReference type="ARBA" id="ARBA00023136"/>
    </source>
</evidence>
<dbReference type="InterPro" id="IPR027417">
    <property type="entry name" value="P-loop_NTPase"/>
</dbReference>
<evidence type="ECO:0000259" key="8">
    <source>
        <dbReference type="PROSITE" id="PS50893"/>
    </source>
</evidence>
<dbReference type="Gene3D" id="3.40.50.300">
    <property type="entry name" value="P-loop containing nucleotide triphosphate hydrolases"/>
    <property type="match status" value="1"/>
</dbReference>
<dbReference type="NCBIfam" id="TIGR01727">
    <property type="entry name" value="oligo_HPY"/>
    <property type="match status" value="1"/>
</dbReference>
<dbReference type="PROSITE" id="PS50893">
    <property type="entry name" value="ABC_TRANSPORTER_2"/>
    <property type="match status" value="1"/>
</dbReference>
<sequence length="356" mass="38324">MNRQTRLHDAALLRVRHLGVQFQTAQGPLHALTDVSLDVERARTLAIVGESGSGKSVLACSILRLLGPAAQTAPEAQIFFGAQDLLRLERSAMQAVRGRRIAMVFQDPMTALNPVRPIGVQLAEGLQLHLRLSRQAAQERATGLLAQVGIGSPERRMAQLPHQLSGGMRQRVVIAMAVACEPELLIADEPTTALDVTVQAEILDLLRGLQRGRQMAMILVTHDLGVAAGYADDIAVMYAGQIVEQAPTAALLRQPRMPYTRDLLRAIARLDDPPHALLHSIAGRPPVVRALAGGCRYAPRCDRRTMQCEAAQPGLESVACAEGAHWSTPLSTGMSAFGRPGGAHAVRCWHPLEIAA</sequence>
<evidence type="ECO:0000313" key="10">
    <source>
        <dbReference type="Proteomes" id="UP000000374"/>
    </source>
</evidence>
<keyword evidence="7" id="KW-0472">Membrane</keyword>
<comment type="similarity">
    <text evidence="2">Belongs to the ABC transporter superfamily.</text>
</comment>
<dbReference type="RefSeq" id="WP_011807926.1">
    <property type="nucleotide sequence ID" value="NC_008786.1"/>
</dbReference>
<dbReference type="Proteomes" id="UP000000374">
    <property type="component" value="Chromosome"/>
</dbReference>
<dbReference type="STRING" id="391735.Veis_0114"/>
<dbReference type="PROSITE" id="PS00211">
    <property type="entry name" value="ABC_TRANSPORTER_1"/>
    <property type="match status" value="1"/>
</dbReference>
<dbReference type="GO" id="GO:0055085">
    <property type="term" value="P:transmembrane transport"/>
    <property type="evidence" value="ECO:0007669"/>
    <property type="project" value="UniProtKB-ARBA"/>
</dbReference>